<sequence length="40" mass="4248">MCHVASKGTFKKQTNSPLQATRSPVIPSHIINVKHAGCGC</sequence>
<name>E5A7P2_LEPMJ</name>
<feature type="region of interest" description="Disordered" evidence="1">
    <location>
        <begin position="1"/>
        <end position="23"/>
    </location>
</feature>
<gene>
    <name evidence="2" type="ORF">LEMA_uP088760.1</name>
</gene>
<dbReference type="HOGENOM" id="CLU_3299539_0_0_1"/>
<dbReference type="Proteomes" id="UP000002668">
    <property type="component" value="Genome"/>
</dbReference>
<keyword evidence="3" id="KW-1185">Reference proteome</keyword>
<proteinExistence type="predicted"/>
<organism evidence="2 3">
    <name type="scientific">Leptosphaeria maculans (strain JN3 / isolate v23.1.3 / race Av1-4-5-6-7-8)</name>
    <name type="common">Blackleg fungus</name>
    <name type="synonym">Phoma lingam</name>
    <dbReference type="NCBI Taxonomy" id="985895"/>
    <lineage>
        <taxon>Eukaryota</taxon>
        <taxon>Fungi</taxon>
        <taxon>Dikarya</taxon>
        <taxon>Ascomycota</taxon>
        <taxon>Pezizomycotina</taxon>
        <taxon>Dothideomycetes</taxon>
        <taxon>Pleosporomycetidae</taxon>
        <taxon>Pleosporales</taxon>
        <taxon>Pleosporineae</taxon>
        <taxon>Leptosphaeriaceae</taxon>
        <taxon>Plenodomus</taxon>
        <taxon>Plenodomus lingam/Leptosphaeria maculans species complex</taxon>
    </lineage>
</organism>
<reference evidence="3" key="1">
    <citation type="journal article" date="2011" name="Nat. Commun.">
        <title>Effector diversification within compartments of the Leptosphaeria maculans genome affected by Repeat-Induced Point mutations.</title>
        <authorList>
            <person name="Rouxel T."/>
            <person name="Grandaubert J."/>
            <person name="Hane J.K."/>
            <person name="Hoede C."/>
            <person name="van de Wouw A.P."/>
            <person name="Couloux A."/>
            <person name="Dominguez V."/>
            <person name="Anthouard V."/>
            <person name="Bally P."/>
            <person name="Bourras S."/>
            <person name="Cozijnsen A.J."/>
            <person name="Ciuffetti L.M."/>
            <person name="Degrave A."/>
            <person name="Dilmaghani A."/>
            <person name="Duret L."/>
            <person name="Fudal I."/>
            <person name="Goodwin S.B."/>
            <person name="Gout L."/>
            <person name="Glaser N."/>
            <person name="Linglin J."/>
            <person name="Kema G.H.J."/>
            <person name="Lapalu N."/>
            <person name="Lawrence C.B."/>
            <person name="May K."/>
            <person name="Meyer M."/>
            <person name="Ollivier B."/>
            <person name="Poulain J."/>
            <person name="Schoch C.L."/>
            <person name="Simon A."/>
            <person name="Spatafora J.W."/>
            <person name="Stachowiak A."/>
            <person name="Turgeon B.G."/>
            <person name="Tyler B.M."/>
            <person name="Vincent D."/>
            <person name="Weissenbach J."/>
            <person name="Amselem J."/>
            <person name="Quesneville H."/>
            <person name="Oliver R.P."/>
            <person name="Wincker P."/>
            <person name="Balesdent M.-H."/>
            <person name="Howlett B.J."/>
        </authorList>
    </citation>
    <scope>NUCLEOTIDE SEQUENCE [LARGE SCALE GENOMIC DNA]</scope>
    <source>
        <strain evidence="3">JN3 / isolate v23.1.3 / race Av1-4-5-6-7-8</strain>
    </source>
</reference>
<protein>
    <submittedName>
        <fullName evidence="2">Uncharacterized protein</fullName>
    </submittedName>
</protein>
<evidence type="ECO:0000313" key="2">
    <source>
        <dbReference type="EMBL" id="CBX99637.1"/>
    </source>
</evidence>
<evidence type="ECO:0000256" key="1">
    <source>
        <dbReference type="SAM" id="MobiDB-lite"/>
    </source>
</evidence>
<dbReference type="AlphaFoldDB" id="E5A7P2"/>
<feature type="compositionally biased region" description="Polar residues" evidence="1">
    <location>
        <begin position="11"/>
        <end position="22"/>
    </location>
</feature>
<evidence type="ECO:0000313" key="3">
    <source>
        <dbReference type="Proteomes" id="UP000002668"/>
    </source>
</evidence>
<dbReference type="InParanoid" id="E5A7P2"/>
<dbReference type="VEuPathDB" id="FungiDB:LEMA_uP088760.1"/>
<dbReference type="EMBL" id="FP929136">
    <property type="protein sequence ID" value="CBX99637.1"/>
    <property type="molecule type" value="Genomic_DNA"/>
</dbReference>
<accession>E5A7P2</accession>